<comment type="caution">
    <text evidence="1">The sequence shown here is derived from an EMBL/GenBank/DDBJ whole genome shotgun (WGS) entry which is preliminary data.</text>
</comment>
<dbReference type="EMBL" id="JAMKPW020000040">
    <property type="protein sequence ID" value="KAK8198631.1"/>
    <property type="molecule type" value="Genomic_DNA"/>
</dbReference>
<reference evidence="1" key="1">
    <citation type="submission" date="2024-02" db="EMBL/GenBank/DDBJ databases">
        <title>Metagenome Assembled Genome of Zalaria obscura JY119.</title>
        <authorList>
            <person name="Vighnesh L."/>
            <person name="Jagadeeshwari U."/>
            <person name="Venkata Ramana C."/>
            <person name="Sasikala C."/>
        </authorList>
    </citation>
    <scope>NUCLEOTIDE SEQUENCE</scope>
    <source>
        <strain evidence="1">JY119</strain>
    </source>
</reference>
<accession>A0ACC3S7T1</accession>
<evidence type="ECO:0000313" key="1">
    <source>
        <dbReference type="EMBL" id="KAK8198631.1"/>
    </source>
</evidence>
<protein>
    <submittedName>
        <fullName evidence="1">Uncharacterized protein</fullName>
    </submittedName>
</protein>
<evidence type="ECO:0000313" key="2">
    <source>
        <dbReference type="Proteomes" id="UP001320706"/>
    </source>
</evidence>
<keyword evidence="2" id="KW-1185">Reference proteome</keyword>
<dbReference type="Proteomes" id="UP001320706">
    <property type="component" value="Unassembled WGS sequence"/>
</dbReference>
<proteinExistence type="predicted"/>
<gene>
    <name evidence="1" type="ORF">M8818_006498</name>
</gene>
<name>A0ACC3S7T1_9PEZI</name>
<organism evidence="1 2">
    <name type="scientific">Zalaria obscura</name>
    <dbReference type="NCBI Taxonomy" id="2024903"/>
    <lineage>
        <taxon>Eukaryota</taxon>
        <taxon>Fungi</taxon>
        <taxon>Dikarya</taxon>
        <taxon>Ascomycota</taxon>
        <taxon>Pezizomycotina</taxon>
        <taxon>Dothideomycetes</taxon>
        <taxon>Dothideomycetidae</taxon>
        <taxon>Dothideales</taxon>
        <taxon>Zalariaceae</taxon>
        <taxon>Zalaria</taxon>
    </lineage>
</organism>
<sequence>MIFKAGCQGLLQSFLKLIMFYLYCTVPLSGTSRARWIYVTCPRERSLHCSESLFMAVFEQNSSLTDPVRTRPSSDALCGSSLTFACGAESLSSAHRGMYSQALLG</sequence>